<proteinExistence type="predicted"/>
<dbReference type="Proteomes" id="UP000818266">
    <property type="component" value="Unassembled WGS sequence"/>
</dbReference>
<evidence type="ECO:0000313" key="2">
    <source>
        <dbReference type="Proteomes" id="UP000818266"/>
    </source>
</evidence>
<dbReference type="AlphaFoldDB" id="A0A9E5JR65"/>
<organism evidence="1 2">
    <name type="scientific">Microcella pacifica</name>
    <dbReference type="NCBI Taxonomy" id="2591847"/>
    <lineage>
        <taxon>Bacteria</taxon>
        <taxon>Bacillati</taxon>
        <taxon>Actinomycetota</taxon>
        <taxon>Actinomycetes</taxon>
        <taxon>Micrococcales</taxon>
        <taxon>Microbacteriaceae</taxon>
        <taxon>Microcella</taxon>
    </lineage>
</organism>
<name>A0A9E5JR65_9MICO</name>
<dbReference type="RefSeq" id="WP_152584315.1">
    <property type="nucleotide sequence ID" value="NZ_VIKT02000041.1"/>
</dbReference>
<dbReference type="EMBL" id="VIKT02000041">
    <property type="protein sequence ID" value="NHF64167.1"/>
    <property type="molecule type" value="Genomic_DNA"/>
</dbReference>
<evidence type="ECO:0000313" key="1">
    <source>
        <dbReference type="EMBL" id="NHF64167.1"/>
    </source>
</evidence>
<comment type="caution">
    <text evidence="1">The sequence shown here is derived from an EMBL/GenBank/DDBJ whole genome shotgun (WGS) entry which is preliminary data.</text>
</comment>
<reference evidence="1 2" key="1">
    <citation type="submission" date="2020-03" db="EMBL/GenBank/DDBJ databases">
        <title>Chryseoglobus sp. isolated from a deep-sea seamount.</title>
        <authorList>
            <person name="Zhang D.-C."/>
        </authorList>
    </citation>
    <scope>NUCLEOTIDE SEQUENCE [LARGE SCALE GENOMIC DNA]</scope>
    <source>
        <strain evidence="1 2">KN1116</strain>
    </source>
</reference>
<gene>
    <name evidence="1" type="ORF">FK219_013140</name>
</gene>
<accession>A0A9E5JR65</accession>
<keyword evidence="2" id="KW-1185">Reference proteome</keyword>
<sequence length="112" mass="12695">MDGTVADFPRFSHVSLRIERTQFAAVVRLLMTGVMKVKRAVVRVDRTSFAPLTVLVANREHDGEEHEALIVVPHADVNLSVGVIERHWDSQLGAHVVQRMLESRRMRLVKTT</sequence>
<protein>
    <submittedName>
        <fullName evidence="1">Uncharacterized protein</fullName>
    </submittedName>
</protein>